<reference evidence="2 3" key="1">
    <citation type="journal article" date="2016" name="DNA Res.">
        <title>The draft genome of MD-2 pineapple using hybrid error correction of long reads.</title>
        <authorList>
            <person name="Redwan R.M."/>
            <person name="Saidin A."/>
            <person name="Kumar S.V."/>
        </authorList>
    </citation>
    <scope>NUCLEOTIDE SEQUENCE [LARGE SCALE GENOMIC DNA]</scope>
    <source>
        <strain evidence="3">cv. MD2</strain>
        <tissue evidence="2">Leaf</tissue>
    </source>
</reference>
<gene>
    <name evidence="2" type="ORF">ACMD2_27422</name>
</gene>
<dbReference type="AlphaFoldDB" id="A0A199V4T7"/>
<dbReference type="PANTHER" id="PTHR34066:SF1">
    <property type="entry name" value="DUF1764 FAMILY PROTEIN"/>
    <property type="match status" value="1"/>
</dbReference>
<evidence type="ECO:0000313" key="3">
    <source>
        <dbReference type="Proteomes" id="UP000092600"/>
    </source>
</evidence>
<sequence length="165" mass="18167">AEHRGLALSHRLRLRAAALFLCSKHGDHSTPQEEKAVSSSSSRRAEEANPRRRRSKKKPGDEIEEIFRGRKAEKRKQPSSSSSSCCPNAGKEETLKGTGMERNIKDEKKKKKAKAKNGAAEDGAEARAKRRRTADGLLIYSERELGINPDAGGTPLCPFDCSCCF</sequence>
<comment type="caution">
    <text evidence="2">The sequence shown here is derived from an EMBL/GenBank/DDBJ whole genome shotgun (WGS) entry which is preliminary data.</text>
</comment>
<dbReference type="STRING" id="4615.A0A199V4T7"/>
<organism evidence="2 3">
    <name type="scientific">Ananas comosus</name>
    <name type="common">Pineapple</name>
    <name type="synonym">Ananas ananas</name>
    <dbReference type="NCBI Taxonomy" id="4615"/>
    <lineage>
        <taxon>Eukaryota</taxon>
        <taxon>Viridiplantae</taxon>
        <taxon>Streptophyta</taxon>
        <taxon>Embryophyta</taxon>
        <taxon>Tracheophyta</taxon>
        <taxon>Spermatophyta</taxon>
        <taxon>Magnoliopsida</taxon>
        <taxon>Liliopsida</taxon>
        <taxon>Poales</taxon>
        <taxon>Bromeliaceae</taxon>
        <taxon>Bromelioideae</taxon>
        <taxon>Ananas</taxon>
    </lineage>
</organism>
<dbReference type="Pfam" id="PF08576">
    <property type="entry name" value="DUF1764"/>
    <property type="match status" value="1"/>
</dbReference>
<proteinExistence type="predicted"/>
<evidence type="ECO:0000256" key="1">
    <source>
        <dbReference type="SAM" id="MobiDB-lite"/>
    </source>
</evidence>
<dbReference type="EMBL" id="LSRQ01003270">
    <property type="protein sequence ID" value="OAY72003.1"/>
    <property type="molecule type" value="Genomic_DNA"/>
</dbReference>
<feature type="compositionally biased region" description="Basic and acidic residues" evidence="1">
    <location>
        <begin position="24"/>
        <end position="36"/>
    </location>
</feature>
<feature type="region of interest" description="Disordered" evidence="1">
    <location>
        <begin position="24"/>
        <end position="132"/>
    </location>
</feature>
<dbReference type="InterPro" id="IPR013885">
    <property type="entry name" value="DUF1764_euk"/>
</dbReference>
<feature type="compositionally biased region" description="Basic and acidic residues" evidence="1">
    <location>
        <begin position="58"/>
        <end position="70"/>
    </location>
</feature>
<dbReference type="PANTHER" id="PTHR34066">
    <property type="entry name" value="GROWTH FACTOR 2"/>
    <property type="match status" value="1"/>
</dbReference>
<feature type="non-terminal residue" evidence="2">
    <location>
        <position position="1"/>
    </location>
</feature>
<accession>A0A199V4T7</accession>
<name>A0A199V4T7_ANACO</name>
<evidence type="ECO:0000313" key="2">
    <source>
        <dbReference type="EMBL" id="OAY72003.1"/>
    </source>
</evidence>
<protein>
    <submittedName>
        <fullName evidence="2">Uncharacterized protein C6G9.01c</fullName>
    </submittedName>
</protein>
<dbReference type="Proteomes" id="UP000092600">
    <property type="component" value="Unassembled WGS sequence"/>
</dbReference>